<protein>
    <recommendedName>
        <fullName evidence="5">Transmembrane protein</fullName>
    </recommendedName>
</protein>
<feature type="region of interest" description="Disordered" evidence="1">
    <location>
        <begin position="117"/>
        <end position="138"/>
    </location>
</feature>
<evidence type="ECO:0000313" key="3">
    <source>
        <dbReference type="EMBL" id="KIO23911.1"/>
    </source>
</evidence>
<dbReference type="HOGENOM" id="CLU_1636649_0_0_1"/>
<evidence type="ECO:0000256" key="1">
    <source>
        <dbReference type="SAM" id="MobiDB-lite"/>
    </source>
</evidence>
<feature type="transmembrane region" description="Helical" evidence="2">
    <location>
        <begin position="67"/>
        <end position="91"/>
    </location>
</feature>
<reference evidence="3 4" key="1">
    <citation type="submission" date="2014-04" db="EMBL/GenBank/DDBJ databases">
        <authorList>
            <consortium name="DOE Joint Genome Institute"/>
            <person name="Kuo A."/>
            <person name="Girlanda M."/>
            <person name="Perotto S."/>
            <person name="Kohler A."/>
            <person name="Nagy L.G."/>
            <person name="Floudas D."/>
            <person name="Copeland A."/>
            <person name="Barry K.W."/>
            <person name="Cichocki N."/>
            <person name="Veneault-Fourrey C."/>
            <person name="LaButti K."/>
            <person name="Lindquist E.A."/>
            <person name="Lipzen A."/>
            <person name="Lundell T."/>
            <person name="Morin E."/>
            <person name="Murat C."/>
            <person name="Sun H."/>
            <person name="Tunlid A."/>
            <person name="Henrissat B."/>
            <person name="Grigoriev I.V."/>
            <person name="Hibbett D.S."/>
            <person name="Martin F."/>
            <person name="Nordberg H.P."/>
            <person name="Cantor M.N."/>
            <person name="Hua S.X."/>
        </authorList>
    </citation>
    <scope>NUCLEOTIDE SEQUENCE [LARGE SCALE GENOMIC DNA]</scope>
    <source>
        <strain evidence="3 4">MUT 4182</strain>
    </source>
</reference>
<keyword evidence="2" id="KW-1133">Transmembrane helix</keyword>
<keyword evidence="4" id="KW-1185">Reference proteome</keyword>
<dbReference type="Proteomes" id="UP000054248">
    <property type="component" value="Unassembled WGS sequence"/>
</dbReference>
<name>A0A0C3QDY0_9AGAM</name>
<keyword evidence="2" id="KW-0812">Transmembrane</keyword>
<gene>
    <name evidence="3" type="ORF">M407DRAFT_26707</name>
</gene>
<proteinExistence type="predicted"/>
<dbReference type="OrthoDB" id="10491243at2759"/>
<keyword evidence="2" id="KW-0472">Membrane</keyword>
<evidence type="ECO:0000313" key="4">
    <source>
        <dbReference type="Proteomes" id="UP000054248"/>
    </source>
</evidence>
<dbReference type="EMBL" id="KN823073">
    <property type="protein sequence ID" value="KIO23911.1"/>
    <property type="molecule type" value="Genomic_DNA"/>
</dbReference>
<dbReference type="AlphaFoldDB" id="A0A0C3QDY0"/>
<reference evidence="4" key="2">
    <citation type="submission" date="2015-01" db="EMBL/GenBank/DDBJ databases">
        <title>Evolutionary Origins and Diversification of the Mycorrhizal Mutualists.</title>
        <authorList>
            <consortium name="DOE Joint Genome Institute"/>
            <consortium name="Mycorrhizal Genomics Consortium"/>
            <person name="Kohler A."/>
            <person name="Kuo A."/>
            <person name="Nagy L.G."/>
            <person name="Floudas D."/>
            <person name="Copeland A."/>
            <person name="Barry K.W."/>
            <person name="Cichocki N."/>
            <person name="Veneault-Fourrey C."/>
            <person name="LaButti K."/>
            <person name="Lindquist E.A."/>
            <person name="Lipzen A."/>
            <person name="Lundell T."/>
            <person name="Morin E."/>
            <person name="Murat C."/>
            <person name="Riley R."/>
            <person name="Ohm R."/>
            <person name="Sun H."/>
            <person name="Tunlid A."/>
            <person name="Henrissat B."/>
            <person name="Grigoriev I.V."/>
            <person name="Hibbett D.S."/>
            <person name="Martin F."/>
        </authorList>
    </citation>
    <scope>NUCLEOTIDE SEQUENCE [LARGE SCALE GENOMIC DNA]</scope>
    <source>
        <strain evidence="4">MUT 4182</strain>
    </source>
</reference>
<evidence type="ECO:0008006" key="5">
    <source>
        <dbReference type="Google" id="ProtNLM"/>
    </source>
</evidence>
<evidence type="ECO:0000256" key="2">
    <source>
        <dbReference type="SAM" id="Phobius"/>
    </source>
</evidence>
<accession>A0A0C3QDY0</accession>
<organism evidence="3 4">
    <name type="scientific">Tulasnella calospora MUT 4182</name>
    <dbReference type="NCBI Taxonomy" id="1051891"/>
    <lineage>
        <taxon>Eukaryota</taxon>
        <taxon>Fungi</taxon>
        <taxon>Dikarya</taxon>
        <taxon>Basidiomycota</taxon>
        <taxon>Agaricomycotina</taxon>
        <taxon>Agaricomycetes</taxon>
        <taxon>Cantharellales</taxon>
        <taxon>Tulasnellaceae</taxon>
        <taxon>Tulasnella</taxon>
    </lineage>
</organism>
<feature type="compositionally biased region" description="Polar residues" evidence="1">
    <location>
        <begin position="117"/>
        <end position="127"/>
    </location>
</feature>
<sequence length="162" mass="17032">MSGWWLTLQNITLTTGDAFTGSKTFTSGWAAYQLPSTLASPASASTVTAVTTVTATSDSGNHVSTGAFAAVAAVLGTLFIGSTIAAVYFWVRDMRFRRDHQWSQAISTAPIAYTTEPSTSAQNTEYNPHTPLMHQYPPPYPVMTAGVAPSSTGVSSTSDSGK</sequence>